<accession>A0A0P9ALS9</accession>
<dbReference type="STRING" id="36849.OXPF_00310"/>
<dbReference type="Proteomes" id="UP000050326">
    <property type="component" value="Unassembled WGS sequence"/>
</dbReference>
<dbReference type="PATRIC" id="fig|36849.3.peg.34"/>
<dbReference type="RefSeq" id="WP_054873199.1">
    <property type="nucleotide sequence ID" value="NZ_LKET01000005.1"/>
</dbReference>
<dbReference type="AlphaFoldDB" id="A0A0P9ALS9"/>
<evidence type="ECO:0000313" key="2">
    <source>
        <dbReference type="Proteomes" id="UP000050326"/>
    </source>
</evidence>
<keyword evidence="2" id="KW-1185">Reference proteome</keyword>
<comment type="caution">
    <text evidence="1">The sequence shown here is derived from an EMBL/GenBank/DDBJ whole genome shotgun (WGS) entry which is preliminary data.</text>
</comment>
<protein>
    <submittedName>
        <fullName evidence="1">Uncharacterized protein</fullName>
    </submittedName>
</protein>
<evidence type="ECO:0000313" key="1">
    <source>
        <dbReference type="EMBL" id="KPU46359.1"/>
    </source>
</evidence>
<proteinExistence type="predicted"/>
<sequence length="172" mass="20033">MNYNSGATNILASSLGTIQENVWHFAAFNMQHFMYSGEDLTDTEISNIWHRYIDNKVVQWLTQNPNATSAQFKRYVEGLYRNTTFWKNIIEMMEGKYMSLDKKSPYFYLFDTSRFDDKQFAFGEDIEPISLGECEFCPKCGSPISQLKWLNPMYVKLSKPSYGDFSVLLNIS</sequence>
<name>A0A0P9ALS9_9CLOT</name>
<organism evidence="1 2">
    <name type="scientific">Oxobacter pfennigii</name>
    <dbReference type="NCBI Taxonomy" id="36849"/>
    <lineage>
        <taxon>Bacteria</taxon>
        <taxon>Bacillati</taxon>
        <taxon>Bacillota</taxon>
        <taxon>Clostridia</taxon>
        <taxon>Eubacteriales</taxon>
        <taxon>Clostridiaceae</taxon>
        <taxon>Oxobacter</taxon>
    </lineage>
</organism>
<dbReference type="EMBL" id="LKET01000005">
    <property type="protein sequence ID" value="KPU46359.1"/>
    <property type="molecule type" value="Genomic_DNA"/>
</dbReference>
<gene>
    <name evidence="1" type="ORF">OXPF_00310</name>
</gene>
<reference evidence="1 2" key="1">
    <citation type="submission" date="2015-09" db="EMBL/GenBank/DDBJ databases">
        <title>Genome sequence of Oxobacter pfennigii DSM 3222.</title>
        <authorList>
            <person name="Poehlein A."/>
            <person name="Bengelsdorf F.R."/>
            <person name="Schiel-Bengelsdorf B."/>
            <person name="Duerre P."/>
            <person name="Daniel R."/>
        </authorList>
    </citation>
    <scope>NUCLEOTIDE SEQUENCE [LARGE SCALE GENOMIC DNA]</scope>
    <source>
        <strain evidence="1 2">DSM 3222</strain>
    </source>
</reference>